<reference evidence="1 2" key="1">
    <citation type="submission" date="2018-04" db="EMBL/GenBank/DDBJ databases">
        <authorList>
            <person name="Vogel A."/>
        </authorList>
    </citation>
    <scope>NUCLEOTIDE SEQUENCE [LARGE SCALE GENOMIC DNA]</scope>
</reference>
<accession>A0A484KPP6</accession>
<sequence length="119" mass="13175">MESDYFLYDSIILEAEFQDIGFEDEVIHLSSTSDAKEEDEVIVIHSDDDDADVAPVRGKNMVIVLEFEEDSLIGSEEDGSFEDVEGSVDVFWIKARSMLKEFGSVPALASLSFPICGSL</sequence>
<dbReference type="Proteomes" id="UP000595140">
    <property type="component" value="Unassembled WGS sequence"/>
</dbReference>
<evidence type="ECO:0000313" key="2">
    <source>
        <dbReference type="Proteomes" id="UP000595140"/>
    </source>
</evidence>
<evidence type="ECO:0000313" key="1">
    <source>
        <dbReference type="EMBL" id="VFQ65934.1"/>
    </source>
</evidence>
<protein>
    <submittedName>
        <fullName evidence="1">Uncharacterized protein</fullName>
    </submittedName>
</protein>
<gene>
    <name evidence="1" type="ORF">CCAM_LOCUS7710</name>
</gene>
<name>A0A484KPP6_9ASTE</name>
<organism evidence="1 2">
    <name type="scientific">Cuscuta campestris</name>
    <dbReference type="NCBI Taxonomy" id="132261"/>
    <lineage>
        <taxon>Eukaryota</taxon>
        <taxon>Viridiplantae</taxon>
        <taxon>Streptophyta</taxon>
        <taxon>Embryophyta</taxon>
        <taxon>Tracheophyta</taxon>
        <taxon>Spermatophyta</taxon>
        <taxon>Magnoliopsida</taxon>
        <taxon>eudicotyledons</taxon>
        <taxon>Gunneridae</taxon>
        <taxon>Pentapetalae</taxon>
        <taxon>asterids</taxon>
        <taxon>lamiids</taxon>
        <taxon>Solanales</taxon>
        <taxon>Convolvulaceae</taxon>
        <taxon>Cuscuteae</taxon>
        <taxon>Cuscuta</taxon>
        <taxon>Cuscuta subgen. Grammica</taxon>
        <taxon>Cuscuta sect. Cleistogrammica</taxon>
    </lineage>
</organism>
<dbReference type="AlphaFoldDB" id="A0A484KPP6"/>
<proteinExistence type="predicted"/>
<keyword evidence="2" id="KW-1185">Reference proteome</keyword>
<dbReference type="EMBL" id="OOIL02000506">
    <property type="protein sequence ID" value="VFQ65934.1"/>
    <property type="molecule type" value="Genomic_DNA"/>
</dbReference>